<organism evidence="1 2">
    <name type="scientific">Enterospora canceri</name>
    <dbReference type="NCBI Taxonomy" id="1081671"/>
    <lineage>
        <taxon>Eukaryota</taxon>
        <taxon>Fungi</taxon>
        <taxon>Fungi incertae sedis</taxon>
        <taxon>Microsporidia</taxon>
        <taxon>Enterocytozoonidae</taxon>
        <taxon>Enterospora</taxon>
    </lineage>
</organism>
<dbReference type="Proteomes" id="UP000192639">
    <property type="component" value="Unassembled WGS sequence"/>
</dbReference>
<dbReference type="AlphaFoldDB" id="A0A1Y1S761"/>
<sequence>MKNIQIEELQLRVYLQSSELSYDKICKIGAKYRGNYKIQELLGRNLFKQECYGEAALWFYFLYKRKHSAKYRLLSWVSHEMNNLQKEGVELKRNETVFDDQAARKEHVGLFLEPELDKMCNIDLFRDQTINGDVIIDDKWATIDVNDNYKTNLAKLRQFYCEDTNLKLINYLLVKDVLNVTRIKELRFLHNRIEQNIKKNVYQRLFKYLFHDTLPDYL</sequence>
<dbReference type="VEuPathDB" id="MicrosporidiaDB:ECANGB1_907"/>
<keyword evidence="2" id="KW-1185">Reference proteome</keyword>
<comment type="caution">
    <text evidence="1">The sequence shown here is derived from an EMBL/GenBank/DDBJ whole genome shotgun (WGS) entry which is preliminary data.</text>
</comment>
<evidence type="ECO:0000313" key="2">
    <source>
        <dbReference type="Proteomes" id="UP000192639"/>
    </source>
</evidence>
<gene>
    <name evidence="1" type="ORF">ECANGB1_907</name>
</gene>
<accession>A0A1Y1S761</accession>
<proteinExistence type="predicted"/>
<evidence type="ECO:0000313" key="1">
    <source>
        <dbReference type="EMBL" id="ORD94298.1"/>
    </source>
</evidence>
<dbReference type="EMBL" id="LWDP01000025">
    <property type="protein sequence ID" value="ORD94298.1"/>
    <property type="molecule type" value="Genomic_DNA"/>
</dbReference>
<protein>
    <submittedName>
        <fullName evidence="1">Uncharacterized protein</fullName>
    </submittedName>
</protein>
<name>A0A1Y1S761_9MICR</name>
<reference evidence="1 2" key="1">
    <citation type="journal article" date="2017" name="Environ. Microbiol.">
        <title>Decay of the glycolytic pathway and adaptation to intranuclear parasitism within Enterocytozoonidae microsporidia.</title>
        <authorList>
            <person name="Wiredu Boakye D."/>
            <person name="Jaroenlak P."/>
            <person name="Prachumwat A."/>
            <person name="Williams T.A."/>
            <person name="Bateman K.S."/>
            <person name="Itsathitphaisarn O."/>
            <person name="Sritunyalucksana K."/>
            <person name="Paszkiewicz K.H."/>
            <person name="Moore K.A."/>
            <person name="Stentiford G.D."/>
            <person name="Williams B.A."/>
        </authorList>
    </citation>
    <scope>NUCLEOTIDE SEQUENCE [LARGE SCALE GENOMIC DNA]</scope>
    <source>
        <strain evidence="1 2">GB1</strain>
    </source>
</reference>